<evidence type="ECO:0000313" key="2">
    <source>
        <dbReference type="Proteomes" id="UP001305414"/>
    </source>
</evidence>
<sequence length="71" mass="7697">MLFGLGGLVFGENEYRQGTMQTGSTVPSPKSNEAVAVARKPDARRLSESGVCTEATMTVVSDERQQWRSSC</sequence>
<accession>A0AAN7UBY6</accession>
<dbReference type="Proteomes" id="UP001305414">
    <property type="component" value="Unassembled WGS sequence"/>
</dbReference>
<comment type="caution">
    <text evidence="1">The sequence shown here is derived from an EMBL/GenBank/DDBJ whole genome shotgun (WGS) entry which is preliminary data.</text>
</comment>
<evidence type="ECO:0000313" key="1">
    <source>
        <dbReference type="EMBL" id="KAK5624612.1"/>
    </source>
</evidence>
<dbReference type="AlphaFoldDB" id="A0AAN7UBY6"/>
<protein>
    <submittedName>
        <fullName evidence="1">Uncharacterized protein</fullName>
    </submittedName>
</protein>
<keyword evidence="2" id="KW-1185">Reference proteome</keyword>
<reference evidence="1 2" key="1">
    <citation type="submission" date="2023-10" db="EMBL/GenBank/DDBJ databases">
        <title>Draft genome sequence of Xylaria bambusicola isolate GMP-LS, the root and basal stem rot pathogen of sugarcane in Indonesia.</title>
        <authorList>
            <person name="Selvaraj P."/>
            <person name="Muralishankar V."/>
            <person name="Muruganantham S."/>
            <person name="Sp S."/>
            <person name="Haryani S."/>
            <person name="Lau K.J.X."/>
            <person name="Naqvi N.I."/>
        </authorList>
    </citation>
    <scope>NUCLEOTIDE SEQUENCE [LARGE SCALE GENOMIC DNA]</scope>
    <source>
        <strain evidence="1">GMP-LS</strain>
    </source>
</reference>
<gene>
    <name evidence="1" type="ORF">RRF57_000328</name>
</gene>
<name>A0AAN7UBY6_9PEZI</name>
<dbReference type="EMBL" id="JAWHQM010000001">
    <property type="protein sequence ID" value="KAK5624612.1"/>
    <property type="molecule type" value="Genomic_DNA"/>
</dbReference>
<organism evidence="1 2">
    <name type="scientific">Xylaria bambusicola</name>
    <dbReference type="NCBI Taxonomy" id="326684"/>
    <lineage>
        <taxon>Eukaryota</taxon>
        <taxon>Fungi</taxon>
        <taxon>Dikarya</taxon>
        <taxon>Ascomycota</taxon>
        <taxon>Pezizomycotina</taxon>
        <taxon>Sordariomycetes</taxon>
        <taxon>Xylariomycetidae</taxon>
        <taxon>Xylariales</taxon>
        <taxon>Xylariaceae</taxon>
        <taxon>Xylaria</taxon>
    </lineage>
</organism>
<proteinExistence type="predicted"/>